<protein>
    <recommendedName>
        <fullName evidence="6">Transposase</fullName>
    </recommendedName>
</protein>
<dbReference type="EMBL" id="CAJOBA010002400">
    <property type="protein sequence ID" value="CAF3643347.1"/>
    <property type="molecule type" value="Genomic_DNA"/>
</dbReference>
<dbReference type="PANTHER" id="PTHR46060:SF1">
    <property type="entry name" value="MARINER MOS1 TRANSPOSASE-LIKE PROTEIN"/>
    <property type="match status" value="1"/>
</dbReference>
<dbReference type="Gene3D" id="1.10.10.1450">
    <property type="match status" value="1"/>
</dbReference>
<evidence type="ECO:0000313" key="2">
    <source>
        <dbReference type="EMBL" id="CAF1223720.1"/>
    </source>
</evidence>
<dbReference type="AlphaFoldDB" id="A0A814Y2V8"/>
<dbReference type="Proteomes" id="UP000663829">
    <property type="component" value="Unassembled WGS sequence"/>
</dbReference>
<dbReference type="Gene3D" id="3.30.420.10">
    <property type="entry name" value="Ribonuclease H-like superfamily/Ribonuclease H"/>
    <property type="match status" value="1"/>
</dbReference>
<dbReference type="PANTHER" id="PTHR46060">
    <property type="entry name" value="MARINER MOS1 TRANSPOSASE-LIKE PROTEIN"/>
    <property type="match status" value="1"/>
</dbReference>
<dbReference type="Proteomes" id="UP000682733">
    <property type="component" value="Unassembled WGS sequence"/>
</dbReference>
<sequence length="182" mass="21517">MNFELSREEFRTMILYDWKTGLTHNANHVPLGQAWEDQAPSDRTVRNWYHEFDRSNFSVEDAARSGRPRTAINEETIDAVRSVIEDDPHSTYEQIEHIRGIGSSVVKSIIHEYLKLHKICTRWVPHQLTDDQKQFRIQFCRDSLERFEGGQSPRVFDIITGDESWFYHYDPTTKEQSKVWVS</sequence>
<comment type="caution">
    <text evidence="2">The sequence shown here is derived from an EMBL/GenBank/DDBJ whole genome shotgun (WGS) entry which is preliminary data.</text>
</comment>
<accession>A0A814Y2V8</accession>
<evidence type="ECO:0000313" key="4">
    <source>
        <dbReference type="EMBL" id="CAF3986989.1"/>
    </source>
</evidence>
<dbReference type="Proteomes" id="UP000681722">
    <property type="component" value="Unassembled WGS sequence"/>
</dbReference>
<dbReference type="EMBL" id="CAJOBC010009398">
    <property type="protein sequence ID" value="CAF3986989.1"/>
    <property type="molecule type" value="Genomic_DNA"/>
</dbReference>
<evidence type="ECO:0000313" key="1">
    <source>
        <dbReference type="EMBL" id="CAF0858371.1"/>
    </source>
</evidence>
<dbReference type="EMBL" id="CAJNOK010002400">
    <property type="protein sequence ID" value="CAF0858371.1"/>
    <property type="molecule type" value="Genomic_DNA"/>
</dbReference>
<dbReference type="InterPro" id="IPR036397">
    <property type="entry name" value="RNaseH_sf"/>
</dbReference>
<proteinExistence type="predicted"/>
<evidence type="ECO:0000313" key="5">
    <source>
        <dbReference type="Proteomes" id="UP000663829"/>
    </source>
</evidence>
<dbReference type="Proteomes" id="UP000677228">
    <property type="component" value="Unassembled WGS sequence"/>
</dbReference>
<dbReference type="InterPro" id="IPR052709">
    <property type="entry name" value="Transposase-MT_Hybrid"/>
</dbReference>
<name>A0A814Y2V8_9BILA</name>
<evidence type="ECO:0008006" key="6">
    <source>
        <dbReference type="Google" id="ProtNLM"/>
    </source>
</evidence>
<dbReference type="EMBL" id="CAJNOQ010009395">
    <property type="protein sequence ID" value="CAF1223720.1"/>
    <property type="molecule type" value="Genomic_DNA"/>
</dbReference>
<reference evidence="2" key="1">
    <citation type="submission" date="2021-02" db="EMBL/GenBank/DDBJ databases">
        <authorList>
            <person name="Nowell W R."/>
        </authorList>
    </citation>
    <scope>NUCLEOTIDE SEQUENCE</scope>
</reference>
<gene>
    <name evidence="2" type="ORF">GPM918_LOCUS24820</name>
    <name evidence="1" type="ORF">OVA965_LOCUS7507</name>
    <name evidence="4" type="ORF">SRO942_LOCUS24827</name>
    <name evidence="3" type="ORF">TMI583_LOCUS7502</name>
</gene>
<dbReference type="GO" id="GO:0003676">
    <property type="term" value="F:nucleic acid binding"/>
    <property type="evidence" value="ECO:0007669"/>
    <property type="project" value="InterPro"/>
</dbReference>
<keyword evidence="5" id="KW-1185">Reference proteome</keyword>
<dbReference type="OrthoDB" id="10017160at2759"/>
<organism evidence="2 5">
    <name type="scientific">Didymodactylos carnosus</name>
    <dbReference type="NCBI Taxonomy" id="1234261"/>
    <lineage>
        <taxon>Eukaryota</taxon>
        <taxon>Metazoa</taxon>
        <taxon>Spiralia</taxon>
        <taxon>Gnathifera</taxon>
        <taxon>Rotifera</taxon>
        <taxon>Eurotatoria</taxon>
        <taxon>Bdelloidea</taxon>
        <taxon>Philodinida</taxon>
        <taxon>Philodinidae</taxon>
        <taxon>Didymodactylos</taxon>
    </lineage>
</organism>
<evidence type="ECO:0000313" key="3">
    <source>
        <dbReference type="EMBL" id="CAF3643347.1"/>
    </source>
</evidence>